<dbReference type="EMBL" id="CP012040">
    <property type="protein sequence ID" value="AKP52414.1"/>
    <property type="molecule type" value="Genomic_DNA"/>
</dbReference>
<accession>A0A0H4PDT7</accession>
<dbReference type="STRING" id="320787.CA2015_3010"/>
<proteinExistence type="predicted"/>
<dbReference type="OrthoDB" id="824257at2"/>
<evidence type="ECO:0000313" key="1">
    <source>
        <dbReference type="EMBL" id="AKP52414.1"/>
    </source>
</evidence>
<protein>
    <submittedName>
        <fullName evidence="1">Uncharacterized protein</fullName>
    </submittedName>
</protein>
<sequence>MDYKEISKEFAKSGQLNFQDTKGTNFEWIKVTDWKPEMEGVFLVHEIYQLKSLVGNFSDVALDIVEFAADKTIFQSPQPAWNINKGKSGGLIKFALVSSPFWKQVLNQVQEIVFLRWQNEVLPSTIKGLQAFPFNRESKVMQLHEDGRVKIING</sequence>
<reference evidence="1 2" key="1">
    <citation type="submission" date="2015-07" db="EMBL/GenBank/DDBJ databases">
        <authorList>
            <person name="Kim K.M."/>
        </authorList>
    </citation>
    <scope>NUCLEOTIDE SEQUENCE [LARGE SCALE GENOMIC DNA]</scope>
    <source>
        <strain evidence="1 2">KCTC 12363</strain>
    </source>
</reference>
<dbReference type="KEGG" id="camu:CA2015_3010"/>
<evidence type="ECO:0000313" key="2">
    <source>
        <dbReference type="Proteomes" id="UP000036520"/>
    </source>
</evidence>
<dbReference type="AlphaFoldDB" id="A0A0H4PDT7"/>
<organism evidence="1 2">
    <name type="scientific">Cyclobacterium amurskyense</name>
    <dbReference type="NCBI Taxonomy" id="320787"/>
    <lineage>
        <taxon>Bacteria</taxon>
        <taxon>Pseudomonadati</taxon>
        <taxon>Bacteroidota</taxon>
        <taxon>Cytophagia</taxon>
        <taxon>Cytophagales</taxon>
        <taxon>Cyclobacteriaceae</taxon>
        <taxon>Cyclobacterium</taxon>
    </lineage>
</organism>
<gene>
    <name evidence="1" type="ORF">CA2015_3010</name>
</gene>
<keyword evidence="2" id="KW-1185">Reference proteome</keyword>
<dbReference type="RefSeq" id="WP_048642631.1">
    <property type="nucleotide sequence ID" value="NZ_CP012040.1"/>
</dbReference>
<name>A0A0H4PDT7_9BACT</name>
<dbReference type="Proteomes" id="UP000036520">
    <property type="component" value="Chromosome"/>
</dbReference>